<organism evidence="2 3">
    <name type="scientific">Ramlibacter cellulosilyticus</name>
    <dbReference type="NCBI Taxonomy" id="2764187"/>
    <lineage>
        <taxon>Bacteria</taxon>
        <taxon>Pseudomonadati</taxon>
        <taxon>Pseudomonadota</taxon>
        <taxon>Betaproteobacteria</taxon>
        <taxon>Burkholderiales</taxon>
        <taxon>Comamonadaceae</taxon>
        <taxon>Ramlibacter</taxon>
    </lineage>
</organism>
<sequence length="134" mass="14609">MEASRVYGQGMGFPPRVQPDGRIAWSAGEDNIRESMRVVLMTEPGERLRLPRFGAGLGRFLFEPNIVATHAQIAERIKDALAQWEPRVRVQGVDVAADRDDPHACIATITYRLVATQALERVSLAVPVASGGSA</sequence>
<dbReference type="SUPFAM" id="SSF160719">
    <property type="entry name" value="gpW/gp25-like"/>
    <property type="match status" value="1"/>
</dbReference>
<dbReference type="AlphaFoldDB" id="A0A923SBQ9"/>
<gene>
    <name evidence="2" type="ORF">H8N03_10795</name>
</gene>
<dbReference type="Proteomes" id="UP000608513">
    <property type="component" value="Unassembled WGS sequence"/>
</dbReference>
<dbReference type="Gene3D" id="3.10.450.40">
    <property type="match status" value="1"/>
</dbReference>
<feature type="domain" description="IraD/Gp25-like" evidence="1">
    <location>
        <begin position="27"/>
        <end position="117"/>
    </location>
</feature>
<accession>A0A923SBQ9</accession>
<keyword evidence="3" id="KW-1185">Reference proteome</keyword>
<dbReference type="Pfam" id="PF04965">
    <property type="entry name" value="GPW_gp25"/>
    <property type="match status" value="1"/>
</dbReference>
<dbReference type="InterPro" id="IPR007048">
    <property type="entry name" value="IraD/Gp25-like"/>
</dbReference>
<name>A0A923SBQ9_9BURK</name>
<reference evidence="2" key="1">
    <citation type="submission" date="2020-08" db="EMBL/GenBank/DDBJ databases">
        <title>Ramlibacter sp. USB13 16S ribosomal RNA gene genome sequencing and assembly.</title>
        <authorList>
            <person name="Kang M."/>
        </authorList>
    </citation>
    <scope>NUCLEOTIDE SEQUENCE</scope>
    <source>
        <strain evidence="2">USB13</strain>
    </source>
</reference>
<evidence type="ECO:0000313" key="2">
    <source>
        <dbReference type="EMBL" id="MBC5783433.1"/>
    </source>
</evidence>
<dbReference type="RefSeq" id="WP_187076167.1">
    <property type="nucleotide sequence ID" value="NZ_JACORT010000003.1"/>
</dbReference>
<dbReference type="EMBL" id="JACORT010000003">
    <property type="protein sequence ID" value="MBC5783433.1"/>
    <property type="molecule type" value="Genomic_DNA"/>
</dbReference>
<proteinExistence type="predicted"/>
<evidence type="ECO:0000259" key="1">
    <source>
        <dbReference type="Pfam" id="PF04965"/>
    </source>
</evidence>
<evidence type="ECO:0000313" key="3">
    <source>
        <dbReference type="Proteomes" id="UP000608513"/>
    </source>
</evidence>
<protein>
    <submittedName>
        <fullName evidence="2">GPW/gp25 family protein</fullName>
    </submittedName>
</protein>
<comment type="caution">
    <text evidence="2">The sequence shown here is derived from an EMBL/GenBank/DDBJ whole genome shotgun (WGS) entry which is preliminary data.</text>
</comment>